<dbReference type="PANTHER" id="PTHR46148">
    <property type="entry name" value="CHROMO DOMAIN-CONTAINING PROTEIN"/>
    <property type="match status" value="1"/>
</dbReference>
<organism evidence="2 3">
    <name type="scientific">Labeo rohita</name>
    <name type="common">Indian major carp</name>
    <name type="synonym">Cyprinus rohita</name>
    <dbReference type="NCBI Taxonomy" id="84645"/>
    <lineage>
        <taxon>Eukaryota</taxon>
        <taxon>Metazoa</taxon>
        <taxon>Chordata</taxon>
        <taxon>Craniata</taxon>
        <taxon>Vertebrata</taxon>
        <taxon>Euteleostomi</taxon>
        <taxon>Actinopterygii</taxon>
        <taxon>Neopterygii</taxon>
        <taxon>Teleostei</taxon>
        <taxon>Ostariophysi</taxon>
        <taxon>Cypriniformes</taxon>
        <taxon>Cyprinidae</taxon>
        <taxon>Labeoninae</taxon>
        <taxon>Labeonini</taxon>
        <taxon>Labeo</taxon>
    </lineage>
</organism>
<dbReference type="Proteomes" id="UP000290572">
    <property type="component" value="Unassembled WGS sequence"/>
</dbReference>
<comment type="caution">
    <text evidence="2">The sequence shown here is derived from an EMBL/GenBank/DDBJ whole genome shotgun (WGS) entry which is preliminary data.</text>
</comment>
<dbReference type="STRING" id="84645.A0A498MF25"/>
<sequence>MHASPSEKPTLATPLNIAAGTLWDDCSMLVTGFIYPLAINLKTDSKKLTARFIGPFKITHRLNPVTFRLQLPTSLRIHPVFHQSQLKHVFFSPLSPQGTRNSALDDVFLFSQFTTPVAKHTHTHSLPMIPFKALIFAESI</sequence>
<accession>A0A498MF25</accession>
<dbReference type="PANTHER" id="PTHR46148:SF52">
    <property type="entry name" value="OS04G0603800 PROTEIN"/>
    <property type="match status" value="1"/>
</dbReference>
<keyword evidence="3" id="KW-1185">Reference proteome</keyword>
<protein>
    <submittedName>
        <fullName evidence="2">Chromobox-like protein</fullName>
    </submittedName>
</protein>
<gene>
    <name evidence="2" type="ORF">ROHU_036996</name>
</gene>
<dbReference type="AlphaFoldDB" id="A0A498MF25"/>
<proteinExistence type="predicted"/>
<reference evidence="2 3" key="1">
    <citation type="submission" date="2018-03" db="EMBL/GenBank/DDBJ databases">
        <title>Draft genome sequence of Rohu Carp (Labeo rohita).</title>
        <authorList>
            <person name="Das P."/>
            <person name="Kushwaha B."/>
            <person name="Joshi C.G."/>
            <person name="Kumar D."/>
            <person name="Nagpure N.S."/>
            <person name="Sahoo L."/>
            <person name="Das S.P."/>
            <person name="Bit A."/>
            <person name="Patnaik S."/>
            <person name="Meher P.K."/>
            <person name="Jayasankar P."/>
            <person name="Koringa P.G."/>
            <person name="Patel N.V."/>
            <person name="Hinsu A.T."/>
            <person name="Kumar R."/>
            <person name="Pandey M."/>
            <person name="Agarwal S."/>
            <person name="Srivastava S."/>
            <person name="Singh M."/>
            <person name="Iquebal M.A."/>
            <person name="Jaiswal S."/>
            <person name="Angadi U.B."/>
            <person name="Kumar N."/>
            <person name="Raza M."/>
            <person name="Shah T.M."/>
            <person name="Rai A."/>
            <person name="Jena J.K."/>
        </authorList>
    </citation>
    <scope>NUCLEOTIDE SEQUENCE [LARGE SCALE GENOMIC DNA]</scope>
    <source>
        <strain evidence="2">DASCIFA01</strain>
        <tissue evidence="2">Testis</tissue>
    </source>
</reference>
<dbReference type="EMBL" id="QBIY01012743">
    <property type="protein sequence ID" value="RXN17596.1"/>
    <property type="molecule type" value="Genomic_DNA"/>
</dbReference>
<dbReference type="InterPro" id="IPR056924">
    <property type="entry name" value="SH3_Tf2-1"/>
</dbReference>
<dbReference type="Pfam" id="PF24626">
    <property type="entry name" value="SH3_Tf2-1"/>
    <property type="match status" value="1"/>
</dbReference>
<evidence type="ECO:0000313" key="2">
    <source>
        <dbReference type="EMBL" id="RXN17596.1"/>
    </source>
</evidence>
<name>A0A498MF25_LABRO</name>
<evidence type="ECO:0000259" key="1">
    <source>
        <dbReference type="Pfam" id="PF24626"/>
    </source>
</evidence>
<feature type="domain" description="Tf2-1-like SH3-like" evidence="1">
    <location>
        <begin position="42"/>
        <end position="88"/>
    </location>
</feature>
<evidence type="ECO:0000313" key="3">
    <source>
        <dbReference type="Proteomes" id="UP000290572"/>
    </source>
</evidence>